<dbReference type="Proteomes" id="UP000652761">
    <property type="component" value="Unassembled WGS sequence"/>
</dbReference>
<organism evidence="2 3">
    <name type="scientific">Colocasia esculenta</name>
    <name type="common">Wild taro</name>
    <name type="synonym">Arum esculentum</name>
    <dbReference type="NCBI Taxonomy" id="4460"/>
    <lineage>
        <taxon>Eukaryota</taxon>
        <taxon>Viridiplantae</taxon>
        <taxon>Streptophyta</taxon>
        <taxon>Embryophyta</taxon>
        <taxon>Tracheophyta</taxon>
        <taxon>Spermatophyta</taxon>
        <taxon>Magnoliopsida</taxon>
        <taxon>Liliopsida</taxon>
        <taxon>Araceae</taxon>
        <taxon>Aroideae</taxon>
        <taxon>Colocasieae</taxon>
        <taxon>Colocasia</taxon>
    </lineage>
</organism>
<name>A0A843U7B5_COLES</name>
<dbReference type="EMBL" id="NMUH01000358">
    <property type="protein sequence ID" value="MQL77634.1"/>
    <property type="molecule type" value="Genomic_DNA"/>
</dbReference>
<comment type="caution">
    <text evidence="2">The sequence shown here is derived from an EMBL/GenBank/DDBJ whole genome shotgun (WGS) entry which is preliminary data.</text>
</comment>
<dbReference type="AlphaFoldDB" id="A0A843U7B5"/>
<accession>A0A843U7B5</accession>
<sequence>MWWGHPSSGPGRQSAGLPQAEATGSDDSFYLAWRLAVGPLTTLGSHHCCLLQRGGFPRGGIPNRFFLCPPSSLFLPLFAILSLLHADVPHQVLQLTDL</sequence>
<proteinExistence type="predicted"/>
<evidence type="ECO:0000313" key="2">
    <source>
        <dbReference type="EMBL" id="MQL77634.1"/>
    </source>
</evidence>
<evidence type="ECO:0000313" key="3">
    <source>
        <dbReference type="Proteomes" id="UP000652761"/>
    </source>
</evidence>
<protein>
    <submittedName>
        <fullName evidence="2">Uncharacterized protein</fullName>
    </submittedName>
</protein>
<reference evidence="2" key="1">
    <citation type="submission" date="2017-07" db="EMBL/GenBank/DDBJ databases">
        <title>Taro Niue Genome Assembly and Annotation.</title>
        <authorList>
            <person name="Atibalentja N."/>
            <person name="Keating K."/>
            <person name="Fields C.J."/>
        </authorList>
    </citation>
    <scope>NUCLEOTIDE SEQUENCE</scope>
    <source>
        <strain evidence="2">Niue_2</strain>
        <tissue evidence="2">Leaf</tissue>
    </source>
</reference>
<evidence type="ECO:0000256" key="1">
    <source>
        <dbReference type="SAM" id="MobiDB-lite"/>
    </source>
</evidence>
<feature type="region of interest" description="Disordered" evidence="1">
    <location>
        <begin position="1"/>
        <end position="23"/>
    </location>
</feature>
<gene>
    <name evidence="2" type="ORF">Taro_010043</name>
</gene>
<keyword evidence="3" id="KW-1185">Reference proteome</keyword>